<dbReference type="RefSeq" id="WP_003295790.1">
    <property type="nucleotide sequence ID" value="NZ_KK020675.1"/>
</dbReference>
<sequence length="69" mass="7873">MNIYQVRPTAVGWELEDQQTQKTVLRTLTKDEMYSALDAYMDGRAASVEVFGRDGELEEARPYPGSHHL</sequence>
<accession>A0A061JW00</accession>
<protein>
    <recommendedName>
        <fullName evidence="3">DUF2188 domain-containing protein</fullName>
    </recommendedName>
</protein>
<dbReference type="OrthoDB" id="6924698at2"/>
<evidence type="ECO:0008006" key="3">
    <source>
        <dbReference type="Google" id="ProtNLM"/>
    </source>
</evidence>
<dbReference type="AlphaFoldDB" id="A0A061JW00"/>
<evidence type="ECO:0000313" key="1">
    <source>
        <dbReference type="EMBL" id="EWC42714.1"/>
    </source>
</evidence>
<comment type="caution">
    <text evidence="1">The sequence shown here is derived from an EMBL/GenBank/DDBJ whole genome shotgun (WGS) entry which is preliminary data.</text>
</comment>
<reference evidence="1 2" key="1">
    <citation type="journal article" date="2013" name="Genome Announc.">
        <title>Draft Genome of the Nitrogen-Fixing Bacterium Pseudomonas stutzeri Strain KOS6 Isolated from Industrial Hydrocarbon Sludge.</title>
        <authorList>
            <person name="Grigoryeva T.V."/>
            <person name="Laikov A.V."/>
            <person name="Naumova R.P."/>
            <person name="Manolov A.I."/>
            <person name="Larin A.K."/>
            <person name="Karpova I.Y."/>
            <person name="Semashko T.A."/>
            <person name="Alexeev D.G."/>
            <person name="Kostryukova E.S."/>
            <person name="Muller R."/>
            <person name="Govorun V.M."/>
        </authorList>
    </citation>
    <scope>NUCLEOTIDE SEQUENCE [LARGE SCALE GENOMIC DNA]</scope>
    <source>
        <strain evidence="1 2">KOS6</strain>
    </source>
</reference>
<evidence type="ECO:0000313" key="2">
    <source>
        <dbReference type="Proteomes" id="UP000026923"/>
    </source>
</evidence>
<dbReference type="eggNOG" id="ENOG5031FWF">
    <property type="taxonomic scope" value="Bacteria"/>
</dbReference>
<dbReference type="Proteomes" id="UP000026923">
    <property type="component" value="Unassembled WGS sequence"/>
</dbReference>
<name>A0A061JW00_STUST</name>
<dbReference type="EMBL" id="AMCZ02000002">
    <property type="protein sequence ID" value="EWC42714.1"/>
    <property type="molecule type" value="Genomic_DNA"/>
</dbReference>
<organism evidence="1 2">
    <name type="scientific">Stutzerimonas stutzeri KOS6</name>
    <dbReference type="NCBI Taxonomy" id="1218352"/>
    <lineage>
        <taxon>Bacteria</taxon>
        <taxon>Pseudomonadati</taxon>
        <taxon>Pseudomonadota</taxon>
        <taxon>Gammaproteobacteria</taxon>
        <taxon>Pseudomonadales</taxon>
        <taxon>Pseudomonadaceae</taxon>
        <taxon>Stutzerimonas</taxon>
    </lineage>
</organism>
<gene>
    <name evidence="1" type="ORF">B597_001920</name>
</gene>
<proteinExistence type="predicted"/>
<dbReference type="HOGENOM" id="CLU_179056_1_0_6"/>